<evidence type="ECO:0000313" key="3">
    <source>
        <dbReference type="Proteomes" id="UP001281761"/>
    </source>
</evidence>
<feature type="region of interest" description="Disordered" evidence="1">
    <location>
        <begin position="156"/>
        <end position="221"/>
    </location>
</feature>
<proteinExistence type="predicted"/>
<comment type="caution">
    <text evidence="2">The sequence shown here is derived from an EMBL/GenBank/DDBJ whole genome shotgun (WGS) entry which is preliminary data.</text>
</comment>
<feature type="compositionally biased region" description="Pro residues" evidence="1">
    <location>
        <begin position="198"/>
        <end position="212"/>
    </location>
</feature>
<dbReference type="Proteomes" id="UP001281761">
    <property type="component" value="Unassembled WGS sequence"/>
</dbReference>
<feature type="region of interest" description="Disordered" evidence="1">
    <location>
        <begin position="93"/>
        <end position="139"/>
    </location>
</feature>
<feature type="compositionally biased region" description="Low complexity" evidence="1">
    <location>
        <begin position="115"/>
        <end position="126"/>
    </location>
</feature>
<protein>
    <submittedName>
        <fullName evidence="2">Uncharacterized protein</fullName>
    </submittedName>
</protein>
<feature type="compositionally biased region" description="Basic residues" evidence="1">
    <location>
        <begin position="97"/>
        <end position="114"/>
    </location>
</feature>
<feature type="region of interest" description="Disordered" evidence="1">
    <location>
        <begin position="28"/>
        <end position="79"/>
    </location>
</feature>
<organism evidence="2 3">
    <name type="scientific">Blattamonas nauphoetae</name>
    <dbReference type="NCBI Taxonomy" id="2049346"/>
    <lineage>
        <taxon>Eukaryota</taxon>
        <taxon>Metamonada</taxon>
        <taxon>Preaxostyla</taxon>
        <taxon>Oxymonadida</taxon>
        <taxon>Blattamonas</taxon>
    </lineage>
</organism>
<feature type="compositionally biased region" description="Basic residues" evidence="1">
    <location>
        <begin position="33"/>
        <end position="53"/>
    </location>
</feature>
<feature type="compositionally biased region" description="Polar residues" evidence="1">
    <location>
        <begin position="156"/>
        <end position="175"/>
    </location>
</feature>
<reference evidence="2 3" key="1">
    <citation type="journal article" date="2022" name="bioRxiv">
        <title>Genomics of Preaxostyla Flagellates Illuminates Evolutionary Transitions and the Path Towards Mitochondrial Loss.</title>
        <authorList>
            <person name="Novak L.V.F."/>
            <person name="Treitli S.C."/>
            <person name="Pyrih J."/>
            <person name="Halakuc P."/>
            <person name="Pipaliya S.V."/>
            <person name="Vacek V."/>
            <person name="Brzon O."/>
            <person name="Soukal P."/>
            <person name="Eme L."/>
            <person name="Dacks J.B."/>
            <person name="Karnkowska A."/>
            <person name="Elias M."/>
            <person name="Hampl V."/>
        </authorList>
    </citation>
    <scope>NUCLEOTIDE SEQUENCE [LARGE SCALE GENOMIC DNA]</scope>
    <source>
        <strain evidence="2">NAU3</strain>
        <tissue evidence="2">Gut</tissue>
    </source>
</reference>
<evidence type="ECO:0000313" key="2">
    <source>
        <dbReference type="EMBL" id="KAK2959394.1"/>
    </source>
</evidence>
<sequence length="305" mass="33837">MTLPMIHPSSQIKLKIRSKNYHSKKSLISTHLKQQRRRTTPLHKLSHTPKRNRASNWPFQTTASRTHRHAQPCPSPATARVCRWTSPTLARSCRQCPSRRTRRTRRGGGRRRRSAQSASSLSGFGSTKRREPNSLKTPSTPAELCLEAHHAVSSADTALSGPSSNIHPFRSTSACSSPRRFLSSPRSPSAPHTFSAQPLPPSARTPSPPAPPNMTRHQTIQTPAARVRITATRNPTVIQTRRPRPRLTLLRRTATATATVAPTPLIDHVPGRKNILLKISVFPFLFGSVVSEFSTKFITFSVQFG</sequence>
<name>A0ABQ9Y6V8_9EUKA</name>
<feature type="compositionally biased region" description="Polar residues" evidence="1">
    <location>
        <begin position="54"/>
        <end position="64"/>
    </location>
</feature>
<dbReference type="EMBL" id="JARBJD010000030">
    <property type="protein sequence ID" value="KAK2959394.1"/>
    <property type="molecule type" value="Genomic_DNA"/>
</dbReference>
<gene>
    <name evidence="2" type="ORF">BLNAU_5703</name>
</gene>
<feature type="compositionally biased region" description="Low complexity" evidence="1">
    <location>
        <begin position="176"/>
        <end position="189"/>
    </location>
</feature>
<keyword evidence="3" id="KW-1185">Reference proteome</keyword>
<evidence type="ECO:0000256" key="1">
    <source>
        <dbReference type="SAM" id="MobiDB-lite"/>
    </source>
</evidence>
<accession>A0ABQ9Y6V8</accession>